<dbReference type="Proteomes" id="UP000309061">
    <property type="component" value="Chromosome"/>
</dbReference>
<name>A0A6B8KA96_9HYPH</name>
<dbReference type="SUPFAM" id="SSF160909">
    <property type="entry name" value="ATP12-like"/>
    <property type="match status" value="1"/>
</dbReference>
<evidence type="ECO:0000256" key="4">
    <source>
        <dbReference type="SAM" id="MobiDB-lite"/>
    </source>
</evidence>
<sequence>MSDKDDGFGSAFFVGEQERNPLRGSRQPGEKPLPRRFYKVAVAAPAEGGFGVFLDGKPARTPARNMLILPGEGLATALAGEWDAQAETVDPAAMPLTRLANSAIDGVADKMDEVLGDVVKYAGSDLICYRAGEPAGLAKAQSAAWDPYVHFVREECGARLILSEGVVFHAQPEEALEAIAARISAYVGAGQGAPFRLAALHAMTTLTGSCVIALAAALRKMDGEAAFSAAHVDEDYQMRLWGGDEEAVARLTRRRADMLAAAEMSLFCAPA</sequence>
<evidence type="ECO:0000313" key="5">
    <source>
        <dbReference type="EMBL" id="QGM45224.1"/>
    </source>
</evidence>
<keyword evidence="6" id="KW-1185">Reference proteome</keyword>
<dbReference type="Gene3D" id="1.10.3580.10">
    <property type="entry name" value="ATP12 ATPase"/>
    <property type="match status" value="1"/>
</dbReference>
<dbReference type="InterPro" id="IPR042272">
    <property type="entry name" value="ATP12_ATP_synth-F1-assembly_N"/>
</dbReference>
<proteinExistence type="inferred from homology"/>
<dbReference type="AlphaFoldDB" id="A0A6B8KA96"/>
<evidence type="ECO:0000256" key="3">
    <source>
        <dbReference type="ARBA" id="ARBA00023186"/>
    </source>
</evidence>
<dbReference type="Gene3D" id="3.30.2180.10">
    <property type="entry name" value="ATP12-like"/>
    <property type="match status" value="1"/>
</dbReference>
<dbReference type="PANTHER" id="PTHR21013:SF10">
    <property type="entry name" value="ATP SYNTHASE MITOCHONDRIAL F1 COMPLEX ASSEMBLY FACTOR 2"/>
    <property type="match status" value="1"/>
</dbReference>
<keyword evidence="3" id="KW-0143">Chaperone</keyword>
<dbReference type="InterPro" id="IPR023335">
    <property type="entry name" value="ATP12_ortho_dom_sf"/>
</dbReference>
<evidence type="ECO:0000313" key="6">
    <source>
        <dbReference type="Proteomes" id="UP000309061"/>
    </source>
</evidence>
<feature type="region of interest" description="Disordered" evidence="4">
    <location>
        <begin position="1"/>
        <end position="32"/>
    </location>
</feature>
<gene>
    <name evidence="5" type="ORF">H2LOC_005675</name>
</gene>
<dbReference type="RefSeq" id="WP_136495506.1">
    <property type="nucleotide sequence ID" value="NZ_CP046052.1"/>
</dbReference>
<accession>A0A6B8KA96</accession>
<dbReference type="EMBL" id="CP046052">
    <property type="protein sequence ID" value="QGM45224.1"/>
    <property type="molecule type" value="Genomic_DNA"/>
</dbReference>
<dbReference type="Pfam" id="PF07542">
    <property type="entry name" value="ATP12"/>
    <property type="match status" value="1"/>
</dbReference>
<dbReference type="KEGG" id="mhey:H2LOC_005675"/>
<evidence type="ECO:0000256" key="1">
    <source>
        <dbReference type="ARBA" id="ARBA00008231"/>
    </source>
</evidence>
<evidence type="ECO:0000256" key="2">
    <source>
        <dbReference type="ARBA" id="ARBA00022946"/>
    </source>
</evidence>
<comment type="similarity">
    <text evidence="1">Belongs to the ATP12 family.</text>
</comment>
<dbReference type="OrthoDB" id="9797825at2"/>
<keyword evidence="2" id="KW-0809">Transit peptide</keyword>
<reference evidence="5 6" key="1">
    <citation type="submission" date="2019-11" db="EMBL/GenBank/DDBJ databases">
        <title>The genome sequence of Methylocystis heyeri.</title>
        <authorList>
            <person name="Oshkin I.Y."/>
            <person name="Miroshnikov K."/>
            <person name="Dedysh S.N."/>
        </authorList>
    </citation>
    <scope>NUCLEOTIDE SEQUENCE [LARGE SCALE GENOMIC DNA]</scope>
    <source>
        <strain evidence="5 6">H2</strain>
    </source>
</reference>
<protein>
    <submittedName>
        <fullName evidence="5">ATPase</fullName>
    </submittedName>
</protein>
<dbReference type="PANTHER" id="PTHR21013">
    <property type="entry name" value="ATP SYNTHASE MITOCHONDRIAL F1 COMPLEX ASSEMBLY FACTOR 2/ATP12 PROTEIN, MITOCHONDRIAL PRECURSOR"/>
    <property type="match status" value="1"/>
</dbReference>
<organism evidence="5 6">
    <name type="scientific">Methylocystis heyeri</name>
    <dbReference type="NCBI Taxonomy" id="391905"/>
    <lineage>
        <taxon>Bacteria</taxon>
        <taxon>Pseudomonadati</taxon>
        <taxon>Pseudomonadota</taxon>
        <taxon>Alphaproteobacteria</taxon>
        <taxon>Hyphomicrobiales</taxon>
        <taxon>Methylocystaceae</taxon>
        <taxon>Methylocystis</taxon>
    </lineage>
</organism>
<dbReference type="GO" id="GO:0043461">
    <property type="term" value="P:proton-transporting ATP synthase complex assembly"/>
    <property type="evidence" value="ECO:0007669"/>
    <property type="project" value="InterPro"/>
</dbReference>
<dbReference type="InterPro" id="IPR011419">
    <property type="entry name" value="ATP12_ATP_synth-F1-assembly"/>
</dbReference>